<dbReference type="InterPro" id="IPR011992">
    <property type="entry name" value="EF-hand-dom_pair"/>
</dbReference>
<protein>
    <recommendedName>
        <fullName evidence="2">EF-hand domain-containing protein</fullName>
    </recommendedName>
</protein>
<accession>A0A9W7AP61</accession>
<gene>
    <name evidence="3" type="ORF">TrRE_jg6642</name>
</gene>
<dbReference type="Pfam" id="PF00036">
    <property type="entry name" value="EF-hand_1"/>
    <property type="match status" value="1"/>
</dbReference>
<dbReference type="GO" id="GO:0005509">
    <property type="term" value="F:calcium ion binding"/>
    <property type="evidence" value="ECO:0007669"/>
    <property type="project" value="InterPro"/>
</dbReference>
<dbReference type="InterPro" id="IPR018247">
    <property type="entry name" value="EF_Hand_1_Ca_BS"/>
</dbReference>
<sequence length="167" mass="18261">MGACGSQPAPVAAMSSAEKSDVRIAVVTDKKQAVFDQLVAENKIPADMLKMFQGALGNLEKYNNDLAQVAKEELKAVFPSVDMATFEHVYSLFTWGKDKRVDPKEFTLTVSMLACPIKDTATECVLIFTIFDPDGSGSLDRQEFGSLMKATIMSKVRHGFCGVRLQS</sequence>
<dbReference type="EMBL" id="BRXZ01001642">
    <property type="protein sequence ID" value="GMH75822.1"/>
    <property type="molecule type" value="Genomic_DNA"/>
</dbReference>
<keyword evidence="4" id="KW-1185">Reference proteome</keyword>
<name>A0A9W7AP61_9STRA</name>
<evidence type="ECO:0000259" key="2">
    <source>
        <dbReference type="PROSITE" id="PS50222"/>
    </source>
</evidence>
<feature type="domain" description="EF-hand" evidence="2">
    <location>
        <begin position="119"/>
        <end position="154"/>
    </location>
</feature>
<keyword evidence="1" id="KW-0106">Calcium</keyword>
<dbReference type="SMART" id="SM00054">
    <property type="entry name" value="EFh"/>
    <property type="match status" value="1"/>
</dbReference>
<dbReference type="OrthoDB" id="196547at2759"/>
<dbReference type="PROSITE" id="PS50222">
    <property type="entry name" value="EF_HAND_2"/>
    <property type="match status" value="1"/>
</dbReference>
<dbReference type="Proteomes" id="UP001165082">
    <property type="component" value="Unassembled WGS sequence"/>
</dbReference>
<evidence type="ECO:0000313" key="4">
    <source>
        <dbReference type="Proteomes" id="UP001165082"/>
    </source>
</evidence>
<comment type="caution">
    <text evidence="3">The sequence shown here is derived from an EMBL/GenBank/DDBJ whole genome shotgun (WGS) entry which is preliminary data.</text>
</comment>
<dbReference type="InterPro" id="IPR002048">
    <property type="entry name" value="EF_hand_dom"/>
</dbReference>
<evidence type="ECO:0000313" key="3">
    <source>
        <dbReference type="EMBL" id="GMH75822.1"/>
    </source>
</evidence>
<evidence type="ECO:0000256" key="1">
    <source>
        <dbReference type="ARBA" id="ARBA00022837"/>
    </source>
</evidence>
<dbReference type="PROSITE" id="PS00018">
    <property type="entry name" value="EF_HAND_1"/>
    <property type="match status" value="1"/>
</dbReference>
<dbReference type="Gene3D" id="1.10.238.10">
    <property type="entry name" value="EF-hand"/>
    <property type="match status" value="1"/>
</dbReference>
<dbReference type="SUPFAM" id="SSF47473">
    <property type="entry name" value="EF-hand"/>
    <property type="match status" value="1"/>
</dbReference>
<proteinExistence type="predicted"/>
<organism evidence="3 4">
    <name type="scientific">Triparma retinervis</name>
    <dbReference type="NCBI Taxonomy" id="2557542"/>
    <lineage>
        <taxon>Eukaryota</taxon>
        <taxon>Sar</taxon>
        <taxon>Stramenopiles</taxon>
        <taxon>Ochrophyta</taxon>
        <taxon>Bolidophyceae</taxon>
        <taxon>Parmales</taxon>
        <taxon>Triparmaceae</taxon>
        <taxon>Triparma</taxon>
    </lineage>
</organism>
<dbReference type="AlphaFoldDB" id="A0A9W7AP61"/>
<reference evidence="3" key="1">
    <citation type="submission" date="2022-07" db="EMBL/GenBank/DDBJ databases">
        <title>Genome analysis of Parmales, a sister group of diatoms, reveals the evolutionary specialization of diatoms from phago-mixotrophs to photoautotrophs.</title>
        <authorList>
            <person name="Ban H."/>
            <person name="Sato S."/>
            <person name="Yoshikawa S."/>
            <person name="Kazumasa Y."/>
            <person name="Nakamura Y."/>
            <person name="Ichinomiya M."/>
            <person name="Saitoh K."/>
            <person name="Sato N."/>
            <person name="Blanc-Mathieu R."/>
            <person name="Endo H."/>
            <person name="Kuwata A."/>
            <person name="Ogata H."/>
        </authorList>
    </citation>
    <scope>NUCLEOTIDE SEQUENCE</scope>
</reference>